<protein>
    <submittedName>
        <fullName evidence="1">Uncharacterized protein</fullName>
    </submittedName>
</protein>
<accession>A0A4Y2MVR6</accession>
<proteinExistence type="predicted"/>
<sequence>MIVASGLEEKHMKHCRTSIQASGGSLMIWGCLCWAGPGSASVCNNKIEFSEYMILSYSFSGSFLKVMTFFKTIMLGLIELVCGQLVPRTRGFIHELDLASPKS</sequence>
<evidence type="ECO:0000313" key="1">
    <source>
        <dbReference type="EMBL" id="GBN30619.1"/>
    </source>
</evidence>
<organism evidence="1 2">
    <name type="scientific">Araneus ventricosus</name>
    <name type="common">Orbweaver spider</name>
    <name type="synonym">Epeira ventricosa</name>
    <dbReference type="NCBI Taxonomy" id="182803"/>
    <lineage>
        <taxon>Eukaryota</taxon>
        <taxon>Metazoa</taxon>
        <taxon>Ecdysozoa</taxon>
        <taxon>Arthropoda</taxon>
        <taxon>Chelicerata</taxon>
        <taxon>Arachnida</taxon>
        <taxon>Araneae</taxon>
        <taxon>Araneomorphae</taxon>
        <taxon>Entelegynae</taxon>
        <taxon>Araneoidea</taxon>
        <taxon>Araneidae</taxon>
        <taxon>Araneus</taxon>
    </lineage>
</organism>
<reference evidence="1 2" key="1">
    <citation type="journal article" date="2019" name="Sci. Rep.">
        <title>Orb-weaving spider Araneus ventricosus genome elucidates the spidroin gene catalogue.</title>
        <authorList>
            <person name="Kono N."/>
            <person name="Nakamura H."/>
            <person name="Ohtoshi R."/>
            <person name="Moran D.A.P."/>
            <person name="Shinohara A."/>
            <person name="Yoshida Y."/>
            <person name="Fujiwara M."/>
            <person name="Mori M."/>
            <person name="Tomita M."/>
            <person name="Arakawa K."/>
        </authorList>
    </citation>
    <scope>NUCLEOTIDE SEQUENCE [LARGE SCALE GENOMIC DNA]</scope>
</reference>
<comment type="caution">
    <text evidence="1">The sequence shown here is derived from an EMBL/GenBank/DDBJ whole genome shotgun (WGS) entry which is preliminary data.</text>
</comment>
<name>A0A4Y2MVR6_ARAVE</name>
<evidence type="ECO:0000313" key="2">
    <source>
        <dbReference type="Proteomes" id="UP000499080"/>
    </source>
</evidence>
<keyword evidence="2" id="KW-1185">Reference proteome</keyword>
<dbReference type="AlphaFoldDB" id="A0A4Y2MVR6"/>
<dbReference type="Proteomes" id="UP000499080">
    <property type="component" value="Unassembled WGS sequence"/>
</dbReference>
<dbReference type="EMBL" id="BGPR01124826">
    <property type="protein sequence ID" value="GBN30619.1"/>
    <property type="molecule type" value="Genomic_DNA"/>
</dbReference>
<gene>
    <name evidence="1" type="ORF">AVEN_246725_1</name>
</gene>
<dbReference type="OrthoDB" id="4843387at2759"/>